<keyword evidence="1" id="KW-0175">Coiled coil</keyword>
<comment type="caution">
    <text evidence="3">The sequence shown here is derived from an EMBL/GenBank/DDBJ whole genome shotgun (WGS) entry which is preliminary data.</text>
</comment>
<sequence length="213" mass="23684">MSYSMEETRALLERVERVFGPAPSEGTRSRSPLSSTSAAPSNSCQSPTHLLNVVGGSASKSYTESWIKNSSSQNKMNETYCYEISQNEKIIDKNQELVHTLKIQIQTLEEHGDSPALIDSKRNEMLLYQKKIDDAEAALINRGPCPIETCTKHHETTKDASMEVESGQYANSYSDFKQVSPKKAAKIRNDVTKSPIKPQINSMSSLILTKINP</sequence>
<evidence type="ECO:0000313" key="3">
    <source>
        <dbReference type="EMBL" id="GBN91106.1"/>
    </source>
</evidence>
<dbReference type="Proteomes" id="UP000499080">
    <property type="component" value="Unassembled WGS sequence"/>
</dbReference>
<organism evidence="3 4">
    <name type="scientific">Araneus ventricosus</name>
    <name type="common">Orbweaver spider</name>
    <name type="synonym">Epeira ventricosa</name>
    <dbReference type="NCBI Taxonomy" id="182803"/>
    <lineage>
        <taxon>Eukaryota</taxon>
        <taxon>Metazoa</taxon>
        <taxon>Ecdysozoa</taxon>
        <taxon>Arthropoda</taxon>
        <taxon>Chelicerata</taxon>
        <taxon>Arachnida</taxon>
        <taxon>Araneae</taxon>
        <taxon>Araneomorphae</taxon>
        <taxon>Entelegynae</taxon>
        <taxon>Araneoidea</taxon>
        <taxon>Araneidae</taxon>
        <taxon>Araneus</taxon>
    </lineage>
</organism>
<accession>A0A4Y2SUU0</accession>
<feature type="compositionally biased region" description="Polar residues" evidence="2">
    <location>
        <begin position="29"/>
        <end position="49"/>
    </location>
</feature>
<evidence type="ECO:0000256" key="1">
    <source>
        <dbReference type="SAM" id="Coils"/>
    </source>
</evidence>
<gene>
    <name evidence="3" type="ORF">AVEN_66902_1</name>
</gene>
<dbReference type="EMBL" id="BGPR01023715">
    <property type="protein sequence ID" value="GBN91106.1"/>
    <property type="molecule type" value="Genomic_DNA"/>
</dbReference>
<evidence type="ECO:0000256" key="2">
    <source>
        <dbReference type="SAM" id="MobiDB-lite"/>
    </source>
</evidence>
<proteinExistence type="predicted"/>
<feature type="coiled-coil region" evidence="1">
    <location>
        <begin position="91"/>
        <end position="138"/>
    </location>
</feature>
<protein>
    <submittedName>
        <fullName evidence="3">Uncharacterized protein</fullName>
    </submittedName>
</protein>
<dbReference type="AlphaFoldDB" id="A0A4Y2SUU0"/>
<keyword evidence="4" id="KW-1185">Reference proteome</keyword>
<reference evidence="3 4" key="1">
    <citation type="journal article" date="2019" name="Sci. Rep.">
        <title>Orb-weaving spider Araneus ventricosus genome elucidates the spidroin gene catalogue.</title>
        <authorList>
            <person name="Kono N."/>
            <person name="Nakamura H."/>
            <person name="Ohtoshi R."/>
            <person name="Moran D.A.P."/>
            <person name="Shinohara A."/>
            <person name="Yoshida Y."/>
            <person name="Fujiwara M."/>
            <person name="Mori M."/>
            <person name="Tomita M."/>
            <person name="Arakawa K."/>
        </authorList>
    </citation>
    <scope>NUCLEOTIDE SEQUENCE [LARGE SCALE GENOMIC DNA]</scope>
</reference>
<feature type="region of interest" description="Disordered" evidence="2">
    <location>
        <begin position="17"/>
        <end position="49"/>
    </location>
</feature>
<evidence type="ECO:0000313" key="4">
    <source>
        <dbReference type="Proteomes" id="UP000499080"/>
    </source>
</evidence>
<name>A0A4Y2SUU0_ARAVE</name>